<dbReference type="SFLD" id="SFLDG01084">
    <property type="entry name" value="Uncharacterised_Radical_SAM_Su"/>
    <property type="match status" value="1"/>
</dbReference>
<dbReference type="EMBL" id="DVKI01000079">
    <property type="protein sequence ID" value="HIT17223.1"/>
    <property type="molecule type" value="Genomic_DNA"/>
</dbReference>
<reference evidence="6" key="1">
    <citation type="submission" date="2020-10" db="EMBL/GenBank/DDBJ databases">
        <authorList>
            <person name="Gilroy R."/>
        </authorList>
    </citation>
    <scope>NUCLEOTIDE SEQUENCE</scope>
    <source>
        <strain evidence="6">14508</strain>
    </source>
</reference>
<evidence type="ECO:0000256" key="2">
    <source>
        <dbReference type="ARBA" id="ARBA00023004"/>
    </source>
</evidence>
<dbReference type="PROSITE" id="PS51918">
    <property type="entry name" value="RADICAL_SAM"/>
    <property type="match status" value="1"/>
</dbReference>
<dbReference type="Proteomes" id="UP000886893">
    <property type="component" value="Unassembled WGS sequence"/>
</dbReference>
<organism evidence="6 7">
    <name type="scientific">Candidatus Caccosoma faecigallinarum</name>
    <dbReference type="NCBI Taxonomy" id="2840720"/>
    <lineage>
        <taxon>Bacteria</taxon>
        <taxon>Bacillati</taxon>
        <taxon>Bacillota</taxon>
        <taxon>Bacillota incertae sedis</taxon>
        <taxon>Candidatus Caccosoma</taxon>
    </lineage>
</organism>
<keyword evidence="1" id="KW-0479">Metal-binding</keyword>
<dbReference type="InterPro" id="IPR006638">
    <property type="entry name" value="Elp3/MiaA/NifB-like_rSAM"/>
</dbReference>
<sequence>MNKNIIIRQIQVKDVMTKSNAPIGGYCVNPYVGCTHGCKYCYASFMKRFTGHTEEWGTFLDVKNWQPIKNLDKFKGEHIIIGTVTDGYLPEEAKYKNTRKLLEQLVGVDAELLICTKSDLVVRDLDLLKKFDKVTVSWSINTLDEGFRSDMDDSVSIERKLKAIKEVYDAGIITVCFISPVFPGITDFKKIFEIVKDQCDLIWLENLNLRGGFKGEIMDYIKENHLDLYPLYEKIYKEKDRSYFEELEKEAEQLAKDNDCPFVDNETPYGRAKKGHPVIVDYFYHEEVRGSNNTGKRNRKKEIKKKGPSPHNRQ</sequence>
<dbReference type="AlphaFoldDB" id="A0A9D1G9I0"/>
<comment type="caution">
    <text evidence="6">The sequence shown here is derived from an EMBL/GenBank/DDBJ whole genome shotgun (WGS) entry which is preliminary data.</text>
</comment>
<evidence type="ECO:0000256" key="3">
    <source>
        <dbReference type="ARBA" id="ARBA00023014"/>
    </source>
</evidence>
<feature type="domain" description="Radical SAM core" evidence="5">
    <location>
        <begin position="20"/>
        <end position="255"/>
    </location>
</feature>
<dbReference type="InterPro" id="IPR031012">
    <property type="entry name" value="rSAM_mob_pairB"/>
</dbReference>
<dbReference type="InterPro" id="IPR040086">
    <property type="entry name" value="MJ0683-like"/>
</dbReference>
<feature type="region of interest" description="Disordered" evidence="4">
    <location>
        <begin position="290"/>
        <end position="314"/>
    </location>
</feature>
<dbReference type="SMART" id="SM00729">
    <property type="entry name" value="Elp3"/>
    <property type="match status" value="1"/>
</dbReference>
<dbReference type="SUPFAM" id="SSF102114">
    <property type="entry name" value="Radical SAM enzymes"/>
    <property type="match status" value="1"/>
</dbReference>
<gene>
    <name evidence="6" type="ORF">IAD04_02440</name>
</gene>
<keyword evidence="3" id="KW-0411">Iron-sulfur</keyword>
<dbReference type="PANTHER" id="PTHR43432">
    <property type="entry name" value="SLR0285 PROTEIN"/>
    <property type="match status" value="1"/>
</dbReference>
<dbReference type="PANTHER" id="PTHR43432:SF3">
    <property type="entry name" value="SLR0285 PROTEIN"/>
    <property type="match status" value="1"/>
</dbReference>
<evidence type="ECO:0000313" key="7">
    <source>
        <dbReference type="Proteomes" id="UP000886893"/>
    </source>
</evidence>
<evidence type="ECO:0000259" key="5">
    <source>
        <dbReference type="PROSITE" id="PS51918"/>
    </source>
</evidence>
<name>A0A9D1G9I0_9FIRM</name>
<protein>
    <submittedName>
        <fullName evidence="6">Radical SAM mobile pair protein B</fullName>
    </submittedName>
</protein>
<dbReference type="SFLD" id="SFLDS00029">
    <property type="entry name" value="Radical_SAM"/>
    <property type="match status" value="1"/>
</dbReference>
<proteinExistence type="predicted"/>
<keyword evidence="2" id="KW-0408">Iron</keyword>
<dbReference type="GO" id="GO:0051536">
    <property type="term" value="F:iron-sulfur cluster binding"/>
    <property type="evidence" value="ECO:0007669"/>
    <property type="project" value="UniProtKB-KW"/>
</dbReference>
<dbReference type="CDD" id="cd01335">
    <property type="entry name" value="Radical_SAM"/>
    <property type="match status" value="1"/>
</dbReference>
<dbReference type="Gene3D" id="3.80.30.30">
    <property type="match status" value="1"/>
</dbReference>
<reference evidence="6" key="2">
    <citation type="journal article" date="2021" name="PeerJ">
        <title>Extensive microbial diversity within the chicken gut microbiome revealed by metagenomics and culture.</title>
        <authorList>
            <person name="Gilroy R."/>
            <person name="Ravi A."/>
            <person name="Getino M."/>
            <person name="Pursley I."/>
            <person name="Horton D.L."/>
            <person name="Alikhan N.F."/>
            <person name="Baker D."/>
            <person name="Gharbi K."/>
            <person name="Hall N."/>
            <person name="Watson M."/>
            <person name="Adriaenssens E.M."/>
            <person name="Foster-Nyarko E."/>
            <person name="Jarju S."/>
            <person name="Secka A."/>
            <person name="Antonio M."/>
            <person name="Oren A."/>
            <person name="Chaudhuri R.R."/>
            <person name="La Ragione R."/>
            <person name="Hildebrand F."/>
            <person name="Pallen M.J."/>
        </authorList>
    </citation>
    <scope>NUCLEOTIDE SEQUENCE</scope>
    <source>
        <strain evidence="6">14508</strain>
    </source>
</reference>
<accession>A0A9D1G9I0</accession>
<feature type="compositionally biased region" description="Basic residues" evidence="4">
    <location>
        <begin position="296"/>
        <end position="314"/>
    </location>
</feature>
<evidence type="ECO:0000256" key="4">
    <source>
        <dbReference type="SAM" id="MobiDB-lite"/>
    </source>
</evidence>
<evidence type="ECO:0000256" key="1">
    <source>
        <dbReference type="ARBA" id="ARBA00022723"/>
    </source>
</evidence>
<dbReference type="NCBIfam" id="TIGR04470">
    <property type="entry name" value="rSAM_mob_pairB"/>
    <property type="match status" value="1"/>
</dbReference>
<dbReference type="InterPro" id="IPR058240">
    <property type="entry name" value="rSAM_sf"/>
</dbReference>
<dbReference type="InterPro" id="IPR007197">
    <property type="entry name" value="rSAM"/>
</dbReference>
<dbReference type="Pfam" id="PF04055">
    <property type="entry name" value="Radical_SAM"/>
    <property type="match status" value="1"/>
</dbReference>
<dbReference type="GO" id="GO:0046872">
    <property type="term" value="F:metal ion binding"/>
    <property type="evidence" value="ECO:0007669"/>
    <property type="project" value="UniProtKB-KW"/>
</dbReference>
<dbReference type="GO" id="GO:0003824">
    <property type="term" value="F:catalytic activity"/>
    <property type="evidence" value="ECO:0007669"/>
    <property type="project" value="InterPro"/>
</dbReference>
<evidence type="ECO:0000313" key="6">
    <source>
        <dbReference type="EMBL" id="HIT17223.1"/>
    </source>
</evidence>